<dbReference type="PROSITE" id="PS50977">
    <property type="entry name" value="HTH_TETR_2"/>
    <property type="match status" value="1"/>
</dbReference>
<reference evidence="4 5" key="1">
    <citation type="journal article" date="2019" name="Emerg. Microbes Infect.">
        <title>Comprehensive subspecies identification of 175 nontuberculous mycobacteria species based on 7547 genomic profiles.</title>
        <authorList>
            <person name="Matsumoto Y."/>
            <person name="Kinjo T."/>
            <person name="Motooka D."/>
            <person name="Nabeya D."/>
            <person name="Jung N."/>
            <person name="Uechi K."/>
            <person name="Horii T."/>
            <person name="Iida T."/>
            <person name="Fujita J."/>
            <person name="Nakamura S."/>
        </authorList>
    </citation>
    <scope>NUCLEOTIDE SEQUENCE [LARGE SCALE GENOMIC DNA]</scope>
    <source>
        <strain evidence="4 5">JCM 30395</strain>
    </source>
</reference>
<dbReference type="Gene3D" id="1.10.357.10">
    <property type="entry name" value="Tetracycline Repressor, domain 2"/>
    <property type="match status" value="1"/>
</dbReference>
<dbReference type="EMBL" id="AP022595">
    <property type="protein sequence ID" value="BBY60796.1"/>
    <property type="molecule type" value="Genomic_DNA"/>
</dbReference>
<dbReference type="InterPro" id="IPR009057">
    <property type="entry name" value="Homeodomain-like_sf"/>
</dbReference>
<organism evidence="4 5">
    <name type="scientific">Mycolicibacterium sarraceniae</name>
    <dbReference type="NCBI Taxonomy" id="1534348"/>
    <lineage>
        <taxon>Bacteria</taxon>
        <taxon>Bacillati</taxon>
        <taxon>Actinomycetota</taxon>
        <taxon>Actinomycetes</taxon>
        <taxon>Mycobacteriales</taxon>
        <taxon>Mycobacteriaceae</taxon>
        <taxon>Mycolicibacterium</taxon>
    </lineage>
</organism>
<proteinExistence type="predicted"/>
<evidence type="ECO:0000313" key="5">
    <source>
        <dbReference type="Proteomes" id="UP000466445"/>
    </source>
</evidence>
<dbReference type="GO" id="GO:0003677">
    <property type="term" value="F:DNA binding"/>
    <property type="evidence" value="ECO:0007669"/>
    <property type="project" value="UniProtKB-UniRule"/>
</dbReference>
<evidence type="ECO:0000259" key="3">
    <source>
        <dbReference type="PROSITE" id="PS50977"/>
    </source>
</evidence>
<dbReference type="AlphaFoldDB" id="A0A7I7SYA0"/>
<dbReference type="KEGG" id="msar:MSAR_39320"/>
<dbReference type="SUPFAM" id="SSF46689">
    <property type="entry name" value="Homeodomain-like"/>
    <property type="match status" value="1"/>
</dbReference>
<sequence length="239" mass="25784">MVPSRNALTRLVVDLLSVLSNDSLVGEVLTNKKLRTRSALLVALQELLLDRAVDTVSVPQVVARAGVAQGTFYAHFESLPAAIQAIGGLVIGEHFRVLGHATADAADQADLVARTTRQTLTLFAVNPDVGRLLFDSGLPVDGLLDGFHIQLREDIQLGVARREFRVTDLAATCCIFAGAVMGAGLDLFRGRLTPDAIPLVIAELLRLLNVNARKAQRLANVAHEFVPWRALPLSDIDQD</sequence>
<dbReference type="Pfam" id="PF21306">
    <property type="entry name" value="TetR_C_40"/>
    <property type="match status" value="1"/>
</dbReference>
<name>A0A7I7SYA0_9MYCO</name>
<accession>A0A7I7SYA0</accession>
<keyword evidence="5" id="KW-1185">Reference proteome</keyword>
<gene>
    <name evidence="4" type="ORF">MSAR_39320</name>
</gene>
<feature type="domain" description="HTH tetR-type" evidence="3">
    <location>
        <begin position="34"/>
        <end position="94"/>
    </location>
</feature>
<dbReference type="Proteomes" id="UP000466445">
    <property type="component" value="Chromosome"/>
</dbReference>
<dbReference type="Pfam" id="PF00440">
    <property type="entry name" value="TetR_N"/>
    <property type="match status" value="1"/>
</dbReference>
<evidence type="ECO:0000313" key="4">
    <source>
        <dbReference type="EMBL" id="BBY60796.1"/>
    </source>
</evidence>
<dbReference type="InterPro" id="IPR049513">
    <property type="entry name" value="TetR_C_40"/>
</dbReference>
<keyword evidence="1 2" id="KW-0238">DNA-binding</keyword>
<dbReference type="InterPro" id="IPR001647">
    <property type="entry name" value="HTH_TetR"/>
</dbReference>
<protein>
    <recommendedName>
        <fullName evidence="3">HTH tetR-type domain-containing protein</fullName>
    </recommendedName>
</protein>
<evidence type="ECO:0000256" key="1">
    <source>
        <dbReference type="ARBA" id="ARBA00023125"/>
    </source>
</evidence>
<evidence type="ECO:0000256" key="2">
    <source>
        <dbReference type="PROSITE-ProRule" id="PRU00335"/>
    </source>
</evidence>
<feature type="DNA-binding region" description="H-T-H motif" evidence="2">
    <location>
        <begin position="57"/>
        <end position="76"/>
    </location>
</feature>